<dbReference type="InterPro" id="IPR011444">
    <property type="entry name" value="DUF1549"/>
</dbReference>
<dbReference type="InterPro" id="IPR022655">
    <property type="entry name" value="DUF1553"/>
</dbReference>
<dbReference type="PANTHER" id="PTHR35889:SF3">
    <property type="entry name" value="F-BOX DOMAIN-CONTAINING PROTEIN"/>
    <property type="match status" value="1"/>
</dbReference>
<dbReference type="Pfam" id="PF07583">
    <property type="entry name" value="PSCyt2"/>
    <property type="match status" value="1"/>
</dbReference>
<protein>
    <submittedName>
        <fullName evidence="6">Planctomycete cytochrome C</fullName>
    </submittedName>
</protein>
<name>A0A5B9PFT1_9BACT</name>
<feature type="coiled-coil region" evidence="1">
    <location>
        <begin position="412"/>
        <end position="449"/>
    </location>
</feature>
<accession>A0A5B9PFT1</accession>
<evidence type="ECO:0000313" key="7">
    <source>
        <dbReference type="Proteomes" id="UP000322214"/>
    </source>
</evidence>
<dbReference type="OrthoDB" id="127107at2"/>
<feature type="domain" description="DUF1549" evidence="3">
    <location>
        <begin position="172"/>
        <end position="385"/>
    </location>
</feature>
<keyword evidence="2" id="KW-0732">Signal</keyword>
<keyword evidence="1" id="KW-0175">Coiled coil</keyword>
<evidence type="ECO:0000259" key="5">
    <source>
        <dbReference type="Pfam" id="PF07635"/>
    </source>
</evidence>
<organism evidence="6 7">
    <name type="scientific">Mariniblastus fucicola</name>
    <dbReference type="NCBI Taxonomy" id="980251"/>
    <lineage>
        <taxon>Bacteria</taxon>
        <taxon>Pseudomonadati</taxon>
        <taxon>Planctomycetota</taxon>
        <taxon>Planctomycetia</taxon>
        <taxon>Pirellulales</taxon>
        <taxon>Pirellulaceae</taxon>
        <taxon>Mariniblastus</taxon>
    </lineage>
</organism>
<dbReference type="EMBL" id="CP042912">
    <property type="protein sequence ID" value="QEG24429.1"/>
    <property type="molecule type" value="Genomic_DNA"/>
</dbReference>
<reference evidence="6 7" key="1">
    <citation type="submission" date="2019-08" db="EMBL/GenBank/DDBJ databases">
        <title>Deep-cultivation of Planctomycetes and their phenomic and genomic characterization uncovers novel biology.</title>
        <authorList>
            <person name="Wiegand S."/>
            <person name="Jogler M."/>
            <person name="Boedeker C."/>
            <person name="Pinto D."/>
            <person name="Vollmers J."/>
            <person name="Rivas-Marin E."/>
            <person name="Kohn T."/>
            <person name="Peeters S.H."/>
            <person name="Heuer A."/>
            <person name="Rast P."/>
            <person name="Oberbeckmann S."/>
            <person name="Bunk B."/>
            <person name="Jeske O."/>
            <person name="Meyerdierks A."/>
            <person name="Storesund J.E."/>
            <person name="Kallscheuer N."/>
            <person name="Luecker S."/>
            <person name="Lage O.M."/>
            <person name="Pohl T."/>
            <person name="Merkel B.J."/>
            <person name="Hornburger P."/>
            <person name="Mueller R.-W."/>
            <person name="Bruemmer F."/>
            <person name="Labrenz M."/>
            <person name="Spormann A.M."/>
            <person name="Op den Camp H."/>
            <person name="Overmann J."/>
            <person name="Amann R."/>
            <person name="Jetten M.S.M."/>
            <person name="Mascher T."/>
            <person name="Medema M.H."/>
            <person name="Devos D.P."/>
            <person name="Kaster A.-K."/>
            <person name="Ovreas L."/>
            <person name="Rohde M."/>
            <person name="Galperin M.Y."/>
            <person name="Jogler C."/>
        </authorList>
    </citation>
    <scope>NUCLEOTIDE SEQUENCE [LARGE SCALE GENOMIC DNA]</scope>
    <source>
        <strain evidence="6 7">FC18</strain>
    </source>
</reference>
<dbReference type="Proteomes" id="UP000322214">
    <property type="component" value="Chromosome"/>
</dbReference>
<evidence type="ECO:0000313" key="6">
    <source>
        <dbReference type="EMBL" id="QEG24429.1"/>
    </source>
</evidence>
<evidence type="ECO:0000259" key="3">
    <source>
        <dbReference type="Pfam" id="PF07583"/>
    </source>
</evidence>
<feature type="signal peptide" evidence="2">
    <location>
        <begin position="1"/>
        <end position="23"/>
    </location>
</feature>
<evidence type="ECO:0000256" key="2">
    <source>
        <dbReference type="SAM" id="SignalP"/>
    </source>
</evidence>
<dbReference type="RefSeq" id="WP_075083993.1">
    <property type="nucleotide sequence ID" value="NZ_CP042912.1"/>
</dbReference>
<feature type="domain" description="Cytochrome C Planctomycete-type" evidence="5">
    <location>
        <begin position="47"/>
        <end position="103"/>
    </location>
</feature>
<dbReference type="Pfam" id="PF07635">
    <property type="entry name" value="PSCyt1"/>
    <property type="match status" value="1"/>
</dbReference>
<dbReference type="KEGG" id="mff:MFFC18_43480"/>
<keyword evidence="7" id="KW-1185">Reference proteome</keyword>
<proteinExistence type="predicted"/>
<dbReference type="InterPro" id="IPR011429">
    <property type="entry name" value="Cyt_c_Planctomycete-type"/>
</dbReference>
<gene>
    <name evidence="6" type="ORF">MFFC18_43480</name>
</gene>
<dbReference type="STRING" id="980251.GCA_001642875_01223"/>
<dbReference type="Pfam" id="PF07587">
    <property type="entry name" value="PSD1"/>
    <property type="match status" value="1"/>
</dbReference>
<sequence length="875" mass="97988" precursor="true">MNKHVLPLLIIATLMAASQAAIGQEELSREQLNFFEVKIRPVLVKECYGCHSAKTGATKGGLMVDTKEALLLGGDSGPAIVPGELDESLLWGSINHEDYNMPPGKMLSEKVIADFRTWIEMGAPDPRVMKVADIKSEITDADVEKGREFWAFKKPTKPSVPRVQNESWAHSEIDQFVLAKLESSELQPADDADAETVLRRLTYGLIGLPPTPQQVDWFRKNFKRDPEAAVGKVVDQLLDSDQFGERWGRHWLDVARYGESTGREVNLTFPNAWRYRDYVIDSFNEDKPYDQFVQEQIAGDLLPAKNDEQWADNIIATGFLAIGPKTLAEQNGRQFRLDLIDEQVDVTSRAVLGVSVACARCHDHKFDPIPQSDYYAMSGIFENTSTHYGTIDTLQNRRPSNLIMLPIDDPKMKDKKLSRKELQELKDQLAEAQTEFREATRARQQMRRNGSSGNNQQQAFISVARASSRSAALKAKLDSYDANGNPLTYAMGVQKVKTPVVTRLLGRGEFDQPGQVVDRGFPQVLCEEPIELNPKSSGRLELARWMGSADNPLTARVMVNRIWQHMMGQAIVRTPENFGATGQAPTHPELLDWLAVRFVEEGWSVKTLVREIATSHIYRTSSQFNSSAFHVDPTNELLWRFEPRRLEAEALRDSILAVSGELDKQRPYSSLAGTAGEGLVRDGTIFSVADKSNSGSAMNSMSSRRGSARRGGRMQNMMASMTERAVNRAGGAITTLDQPVNYRSVYLPVVRDNIARSLEVFDFAESTMIVGKREASNTPDQGLYFLNNEFVIRQSELFAKRLMEEHKNVGDQVRGAFLRAYGRDATDAEISAARDFYEQFEVPTGRWRRDSGAALKKLTALCQGILASAEFRFLN</sequence>
<feature type="domain" description="DUF1553" evidence="4">
    <location>
        <begin position="538"/>
        <end position="836"/>
    </location>
</feature>
<dbReference type="PANTHER" id="PTHR35889">
    <property type="entry name" value="CYCLOINULO-OLIGOSACCHARIDE FRUCTANOTRANSFERASE-RELATED"/>
    <property type="match status" value="1"/>
</dbReference>
<evidence type="ECO:0000259" key="4">
    <source>
        <dbReference type="Pfam" id="PF07587"/>
    </source>
</evidence>
<dbReference type="AlphaFoldDB" id="A0A5B9PFT1"/>
<evidence type="ECO:0000256" key="1">
    <source>
        <dbReference type="SAM" id="Coils"/>
    </source>
</evidence>
<feature type="chain" id="PRO_5022970458" evidence="2">
    <location>
        <begin position="24"/>
        <end position="875"/>
    </location>
</feature>